<evidence type="ECO:0000313" key="2">
    <source>
        <dbReference type="EMBL" id="CDS90098.1"/>
    </source>
</evidence>
<protein>
    <submittedName>
        <fullName evidence="3">Uncharacterized protein</fullName>
    </submittedName>
</protein>
<evidence type="ECO:0000313" key="1">
    <source>
        <dbReference type="EMBL" id="CDS89890.1"/>
    </source>
</evidence>
<evidence type="ECO:0000313" key="3">
    <source>
        <dbReference type="EMBL" id="CDT62626.1"/>
    </source>
</evidence>
<reference evidence="3" key="1">
    <citation type="submission" date="2014-07" db="EMBL/GenBank/DDBJ databases">
        <authorList>
            <person name="Monot Marc"/>
        </authorList>
    </citation>
    <scope>NUCLEOTIDE SEQUENCE</scope>
    <source>
        <strain evidence="3">7032989</strain>
        <strain evidence="2">7032994</strain>
    </source>
</reference>
<dbReference type="EMBL" id="LK932531">
    <property type="protein sequence ID" value="CDS89890.1"/>
    <property type="molecule type" value="Genomic_DNA"/>
</dbReference>
<proteinExistence type="predicted"/>
<dbReference type="EMBL" id="LK933305">
    <property type="protein sequence ID" value="CDT62626.1"/>
    <property type="molecule type" value="Genomic_DNA"/>
</dbReference>
<gene>
    <name evidence="3" type="ORF">BN1095_610027</name>
    <name evidence="1" type="ORF">BN1096_760112</name>
    <name evidence="2" type="ORF">BN1097_760114</name>
</gene>
<dbReference type="RefSeq" id="WP_021390344.1">
    <property type="nucleotide sequence ID" value="NZ_BBYB01000109.1"/>
</dbReference>
<accession>A0A069AT33</accession>
<sequence length="38" mass="4730">MDDDINMIAIRPEDIRVEFNRDFKEIIDLKLRPHRYKN</sequence>
<name>A0A069AT33_CLODI</name>
<organism evidence="3">
    <name type="scientific">Clostridioides difficile</name>
    <name type="common">Peptoclostridium difficile</name>
    <dbReference type="NCBI Taxonomy" id="1496"/>
    <lineage>
        <taxon>Bacteria</taxon>
        <taxon>Bacillati</taxon>
        <taxon>Bacillota</taxon>
        <taxon>Clostridia</taxon>
        <taxon>Peptostreptococcales</taxon>
        <taxon>Peptostreptococcaceae</taxon>
        <taxon>Clostridioides</taxon>
    </lineage>
</organism>
<dbReference type="EMBL" id="LK932416">
    <property type="protein sequence ID" value="CDS90098.1"/>
    <property type="molecule type" value="Genomic_DNA"/>
</dbReference>
<dbReference type="AlphaFoldDB" id="A0A069AT33"/>